<proteinExistence type="predicted"/>
<keyword evidence="1" id="KW-1185">Reference proteome</keyword>
<dbReference type="Proteomes" id="UP000887574">
    <property type="component" value="Unplaced"/>
</dbReference>
<name>A0A915D8Q9_9BILA</name>
<protein>
    <submittedName>
        <fullName evidence="2">Uncharacterized protein</fullName>
    </submittedName>
</protein>
<evidence type="ECO:0000313" key="2">
    <source>
        <dbReference type="WBParaSite" id="jg16631"/>
    </source>
</evidence>
<dbReference type="AlphaFoldDB" id="A0A915D8Q9"/>
<dbReference type="WBParaSite" id="jg16631">
    <property type="protein sequence ID" value="jg16631"/>
    <property type="gene ID" value="jg16631"/>
</dbReference>
<evidence type="ECO:0000313" key="1">
    <source>
        <dbReference type="Proteomes" id="UP000887574"/>
    </source>
</evidence>
<organism evidence="1 2">
    <name type="scientific">Ditylenchus dipsaci</name>
    <dbReference type="NCBI Taxonomy" id="166011"/>
    <lineage>
        <taxon>Eukaryota</taxon>
        <taxon>Metazoa</taxon>
        <taxon>Ecdysozoa</taxon>
        <taxon>Nematoda</taxon>
        <taxon>Chromadorea</taxon>
        <taxon>Rhabditida</taxon>
        <taxon>Tylenchina</taxon>
        <taxon>Tylenchomorpha</taxon>
        <taxon>Sphaerularioidea</taxon>
        <taxon>Anguinidae</taxon>
        <taxon>Anguininae</taxon>
        <taxon>Ditylenchus</taxon>
    </lineage>
</organism>
<reference evidence="2" key="1">
    <citation type="submission" date="2022-11" db="UniProtKB">
        <authorList>
            <consortium name="WormBaseParasite"/>
        </authorList>
    </citation>
    <scope>IDENTIFICATION</scope>
</reference>
<sequence length="237" mass="26960">MKKICKRLSVYENLNVAKQSSVPKINATKRNVNWWEIEVPSRSVGFIVYQNKNQQSRVRRELMKFLSDHRKEKWTRWVCPEDEVDDYIELHQSSQASIFSPASFDPNEHCHQRCEHVQGCFLPSPRLFFCDGSVAQSSECCVSRSICANVNDCESKLLKIIKKHWEGYGNLAYRGYRVHCACPGLHFHLLRGHLLYHSKGSSKSRNPGSAILFAVYGTGYSTATSATSGVGMQQRGP</sequence>
<accession>A0A915D8Q9</accession>